<dbReference type="GO" id="GO:0016491">
    <property type="term" value="F:oxidoreductase activity"/>
    <property type="evidence" value="ECO:0007669"/>
    <property type="project" value="InterPro"/>
</dbReference>
<protein>
    <submittedName>
        <fullName evidence="7">AhpC/TSA family protein</fullName>
    </submittedName>
</protein>
<dbReference type="Gene3D" id="3.40.30.10">
    <property type="entry name" value="Glutaredoxin"/>
    <property type="match status" value="1"/>
</dbReference>
<evidence type="ECO:0000256" key="1">
    <source>
        <dbReference type="ARBA" id="ARBA00004196"/>
    </source>
</evidence>
<feature type="chain" id="PRO_5040742742" evidence="5">
    <location>
        <begin position="19"/>
        <end position="377"/>
    </location>
</feature>
<dbReference type="PANTHER" id="PTHR42852:SF6">
    <property type="entry name" value="THIOL:DISULFIDE INTERCHANGE PROTEIN DSBE"/>
    <property type="match status" value="1"/>
</dbReference>
<organism evidence="7 8">
    <name type="scientific">Hymenobacter cyanobacteriorum</name>
    <dbReference type="NCBI Taxonomy" id="2926463"/>
    <lineage>
        <taxon>Bacteria</taxon>
        <taxon>Pseudomonadati</taxon>
        <taxon>Bacteroidota</taxon>
        <taxon>Cytophagia</taxon>
        <taxon>Cytophagales</taxon>
        <taxon>Hymenobacteraceae</taxon>
        <taxon>Hymenobacter</taxon>
    </lineage>
</organism>
<proteinExistence type="predicted"/>
<dbReference type="GO" id="GO:0016209">
    <property type="term" value="F:antioxidant activity"/>
    <property type="evidence" value="ECO:0007669"/>
    <property type="project" value="InterPro"/>
</dbReference>
<evidence type="ECO:0000313" key="7">
    <source>
        <dbReference type="EMBL" id="MCI1189484.1"/>
    </source>
</evidence>
<dbReference type="InterPro" id="IPR017937">
    <property type="entry name" value="Thioredoxin_CS"/>
</dbReference>
<dbReference type="InterPro" id="IPR000866">
    <property type="entry name" value="AhpC/TSA"/>
</dbReference>
<dbReference type="GO" id="GO:0017004">
    <property type="term" value="P:cytochrome complex assembly"/>
    <property type="evidence" value="ECO:0007669"/>
    <property type="project" value="UniProtKB-KW"/>
</dbReference>
<dbReference type="PANTHER" id="PTHR42852">
    <property type="entry name" value="THIOL:DISULFIDE INTERCHANGE PROTEIN DSBE"/>
    <property type="match status" value="1"/>
</dbReference>
<dbReference type="PROSITE" id="PS51352">
    <property type="entry name" value="THIOREDOXIN_2"/>
    <property type="match status" value="1"/>
</dbReference>
<accession>A0A9X1VHW7</accession>
<keyword evidence="4" id="KW-0676">Redox-active center</keyword>
<evidence type="ECO:0000259" key="6">
    <source>
        <dbReference type="PROSITE" id="PS51352"/>
    </source>
</evidence>
<dbReference type="InterPro" id="IPR025380">
    <property type="entry name" value="DUF4369"/>
</dbReference>
<gene>
    <name evidence="7" type="ORF">MON38_18840</name>
</gene>
<reference evidence="7" key="1">
    <citation type="submission" date="2022-03" db="EMBL/GenBank/DDBJ databases">
        <title>Bacterial whole genome sequence for Hymenobacter sp. DH14.</title>
        <authorList>
            <person name="Le V."/>
        </authorList>
    </citation>
    <scope>NUCLEOTIDE SEQUENCE</scope>
    <source>
        <strain evidence="7">DH14</strain>
    </source>
</reference>
<dbReference type="InterPro" id="IPR036249">
    <property type="entry name" value="Thioredoxin-like_sf"/>
</dbReference>
<dbReference type="Pfam" id="PF00578">
    <property type="entry name" value="AhpC-TSA"/>
    <property type="match status" value="1"/>
</dbReference>
<sequence length="377" mass="41393">MSKPLLVALLALPCLAQAQTSFTCTVKGQLARTITAPAKVYLLQGMTITDSATLKSGTFELKGTSQVPVIADVILRRSGRLGDFMRSYRDQTRIYLEPGTVTITSPDSLAHAAVKGGPTMADYLRLDAMMKPTLARMNATGAEVQKMTEAQRQAPGFREQMQARFEALNKEIVQTNYAFVKDNPNSMASLDALLGVRMLELPQYVTVGPLYEALNPALKNTPQGRDYGNMVRALKEVSVGQPAPIFSQNTPDGKTVSLSDYRGKYVLVDFWASWCGPCRAENPAVTKVYNQYKDRNFDILGVSLDKPGERAKWLKAIQDDHLAWTQVSDLKGWENAVAQRYGVRSIPQNYLVGPDGKIVATNLRGAELGATLAKLIK</sequence>
<comment type="subcellular location">
    <subcellularLocation>
        <location evidence="1">Cell envelope</location>
    </subcellularLocation>
</comment>
<dbReference type="EMBL" id="JALBGC010000005">
    <property type="protein sequence ID" value="MCI1189484.1"/>
    <property type="molecule type" value="Genomic_DNA"/>
</dbReference>
<dbReference type="InterPro" id="IPR050553">
    <property type="entry name" value="Thioredoxin_ResA/DsbE_sf"/>
</dbReference>
<dbReference type="CDD" id="cd02966">
    <property type="entry name" value="TlpA_like_family"/>
    <property type="match status" value="1"/>
</dbReference>
<dbReference type="RefSeq" id="WP_241937710.1">
    <property type="nucleotide sequence ID" value="NZ_JALBGC010000005.1"/>
</dbReference>
<evidence type="ECO:0000256" key="2">
    <source>
        <dbReference type="ARBA" id="ARBA00022748"/>
    </source>
</evidence>
<evidence type="ECO:0000256" key="4">
    <source>
        <dbReference type="ARBA" id="ARBA00023284"/>
    </source>
</evidence>
<evidence type="ECO:0000313" key="8">
    <source>
        <dbReference type="Proteomes" id="UP001139193"/>
    </source>
</evidence>
<feature type="domain" description="Thioredoxin" evidence="6">
    <location>
        <begin position="237"/>
        <end position="377"/>
    </location>
</feature>
<dbReference type="Proteomes" id="UP001139193">
    <property type="component" value="Unassembled WGS sequence"/>
</dbReference>
<keyword evidence="2" id="KW-0201">Cytochrome c-type biogenesis</keyword>
<keyword evidence="8" id="KW-1185">Reference proteome</keyword>
<dbReference type="PROSITE" id="PS00194">
    <property type="entry name" value="THIOREDOXIN_1"/>
    <property type="match status" value="1"/>
</dbReference>
<feature type="signal peptide" evidence="5">
    <location>
        <begin position="1"/>
        <end position="18"/>
    </location>
</feature>
<comment type="caution">
    <text evidence="7">The sequence shown here is derived from an EMBL/GenBank/DDBJ whole genome shotgun (WGS) entry which is preliminary data.</text>
</comment>
<dbReference type="GO" id="GO:0030313">
    <property type="term" value="C:cell envelope"/>
    <property type="evidence" value="ECO:0007669"/>
    <property type="project" value="UniProtKB-SubCell"/>
</dbReference>
<dbReference type="InterPro" id="IPR013766">
    <property type="entry name" value="Thioredoxin_domain"/>
</dbReference>
<dbReference type="Pfam" id="PF14289">
    <property type="entry name" value="DUF4369"/>
    <property type="match status" value="1"/>
</dbReference>
<dbReference type="SUPFAM" id="SSF52833">
    <property type="entry name" value="Thioredoxin-like"/>
    <property type="match status" value="1"/>
</dbReference>
<dbReference type="AlphaFoldDB" id="A0A9X1VHW7"/>
<keyword evidence="3" id="KW-1015">Disulfide bond</keyword>
<evidence type="ECO:0000256" key="5">
    <source>
        <dbReference type="SAM" id="SignalP"/>
    </source>
</evidence>
<keyword evidence="5" id="KW-0732">Signal</keyword>
<evidence type="ECO:0000256" key="3">
    <source>
        <dbReference type="ARBA" id="ARBA00023157"/>
    </source>
</evidence>
<name>A0A9X1VHW7_9BACT</name>